<dbReference type="KEGG" id="pchm:VFPPC_09226"/>
<dbReference type="STRING" id="1380566.A0A179FD06"/>
<feature type="transmembrane region" description="Helical" evidence="2">
    <location>
        <begin position="49"/>
        <end position="66"/>
    </location>
</feature>
<keyword evidence="2" id="KW-0472">Membrane</keyword>
<sequence length="520" mass="58814">MDHSSRDEEWDALPYQPLGEGPTPAAHGHRKTSLFLCAFRIGNKIYHRGFWISAFLLFIALVVFIIDGSGHLRSSSFRSANSAEIPAQSADPGVKMPGSCTTWPVAGDYSYNESAANRQSKLRLDSYAPAGGWEKPQGTRVVAVVFYGRRRTVDILDCYLQQNLARNGGYVDQVQFLLHTTDQADISYISQLASQTAEYRVLGPGNCKGNDYGCMWESLVEDNTIYVKIDDDVVYIHQDAIPQLVNTRLKERFPLAISANLVNAPVTGLEHYHFGAIHPFLVDPADGPSYEASESWRPSEKPFYPEDKMPHYQDHNATLFPHPPYQGHTWLLIQGDNSYNLRKTPIGINFGRNAGLHDLYMTAWESWACGAQQQYSLLRNIELNQVSNYFFGRPIRYATDTSMSPLKSPETDTQPGAEQLFDTQYKRSNIIFIAMWGHDIKLTLPLGEDDELDMTLYKPRKLKRPFVVDTRSVIAHFSFGTQADGMRSTDLLDRWRALANELVCKPNNLKAPWDRRCPGF</sequence>
<dbReference type="GeneID" id="28851791"/>
<accession>A0A179FD06</accession>
<dbReference type="OrthoDB" id="5593235at2759"/>
<evidence type="ECO:0000256" key="1">
    <source>
        <dbReference type="SAM" id="MobiDB-lite"/>
    </source>
</evidence>
<name>A0A179FD06_METCM</name>
<reference evidence="3 4" key="1">
    <citation type="journal article" date="2016" name="PLoS Pathog.">
        <title>Biosynthesis of antibiotic leucinostatins in bio-control fungus Purpureocillium lilacinum and their inhibition on phytophthora revealed by genome mining.</title>
        <authorList>
            <person name="Wang G."/>
            <person name="Liu Z."/>
            <person name="Lin R."/>
            <person name="Li E."/>
            <person name="Mao Z."/>
            <person name="Ling J."/>
            <person name="Yang Y."/>
            <person name="Yin W.B."/>
            <person name="Xie B."/>
        </authorList>
    </citation>
    <scope>NUCLEOTIDE SEQUENCE [LARGE SCALE GENOMIC DNA]</scope>
    <source>
        <strain evidence="3">170</strain>
    </source>
</reference>
<evidence type="ECO:0000256" key="2">
    <source>
        <dbReference type="SAM" id="Phobius"/>
    </source>
</evidence>
<keyword evidence="4" id="KW-1185">Reference proteome</keyword>
<gene>
    <name evidence="3" type="ORF">VFPPC_09226</name>
</gene>
<protein>
    <submittedName>
        <fullName evidence="3">Mitochondrial-processing peptidase subunit alpha protein</fullName>
    </submittedName>
</protein>
<evidence type="ECO:0000313" key="4">
    <source>
        <dbReference type="Proteomes" id="UP000078397"/>
    </source>
</evidence>
<dbReference type="RefSeq" id="XP_018140952.1">
    <property type="nucleotide sequence ID" value="XM_018287797.1"/>
</dbReference>
<evidence type="ECO:0000313" key="3">
    <source>
        <dbReference type="EMBL" id="OAQ63372.1"/>
    </source>
</evidence>
<dbReference type="Proteomes" id="UP000078397">
    <property type="component" value="Unassembled WGS sequence"/>
</dbReference>
<dbReference type="EMBL" id="LSBJ02000006">
    <property type="protein sequence ID" value="OAQ63372.1"/>
    <property type="molecule type" value="Genomic_DNA"/>
</dbReference>
<keyword evidence="2" id="KW-0812">Transmembrane</keyword>
<proteinExistence type="predicted"/>
<organism evidence="3 4">
    <name type="scientific">Pochonia chlamydosporia 170</name>
    <dbReference type="NCBI Taxonomy" id="1380566"/>
    <lineage>
        <taxon>Eukaryota</taxon>
        <taxon>Fungi</taxon>
        <taxon>Dikarya</taxon>
        <taxon>Ascomycota</taxon>
        <taxon>Pezizomycotina</taxon>
        <taxon>Sordariomycetes</taxon>
        <taxon>Hypocreomycetidae</taxon>
        <taxon>Hypocreales</taxon>
        <taxon>Clavicipitaceae</taxon>
        <taxon>Pochonia</taxon>
    </lineage>
</organism>
<dbReference type="AlphaFoldDB" id="A0A179FD06"/>
<keyword evidence="2" id="KW-1133">Transmembrane helix</keyword>
<feature type="region of interest" description="Disordered" evidence="1">
    <location>
        <begin position="1"/>
        <end position="28"/>
    </location>
</feature>
<comment type="caution">
    <text evidence="3">The sequence shown here is derived from an EMBL/GenBank/DDBJ whole genome shotgun (WGS) entry which is preliminary data.</text>
</comment>